<name>A0A409YQB0_9AGAR</name>
<evidence type="ECO:0000313" key="2">
    <source>
        <dbReference type="EMBL" id="PPR05179.1"/>
    </source>
</evidence>
<gene>
    <name evidence="2" type="ORF">CVT26_012265</name>
</gene>
<feature type="compositionally biased region" description="Acidic residues" evidence="1">
    <location>
        <begin position="134"/>
        <end position="145"/>
    </location>
</feature>
<reference evidence="2 3" key="1">
    <citation type="journal article" date="2018" name="Evol. Lett.">
        <title>Horizontal gene cluster transfer increased hallucinogenic mushroom diversity.</title>
        <authorList>
            <person name="Reynolds H.T."/>
            <person name="Vijayakumar V."/>
            <person name="Gluck-Thaler E."/>
            <person name="Korotkin H.B."/>
            <person name="Matheny P.B."/>
            <person name="Slot J.C."/>
        </authorList>
    </citation>
    <scope>NUCLEOTIDE SEQUENCE [LARGE SCALE GENOMIC DNA]</scope>
    <source>
        <strain evidence="2 3">SRW20</strain>
    </source>
</reference>
<sequence>MAEDTDITAIRAKVKAKSKLAIARYKQVNNAWVKMRKRKIEQTDLLERRALQHRWEVARDTKKKFQAMLKGKIPLDPDAPLDDVATPPAGAQDRSGTEEPSENYDGVTDDLSNLEGPASMSSSATMKDGQEPSENYDDLTDESSDLEGPASIGSSATMKDGQIASDMNAVSCSRPSSMLPGSDCSWIDGY</sequence>
<organism evidence="2 3">
    <name type="scientific">Gymnopilus dilepis</name>
    <dbReference type="NCBI Taxonomy" id="231916"/>
    <lineage>
        <taxon>Eukaryota</taxon>
        <taxon>Fungi</taxon>
        <taxon>Dikarya</taxon>
        <taxon>Basidiomycota</taxon>
        <taxon>Agaricomycotina</taxon>
        <taxon>Agaricomycetes</taxon>
        <taxon>Agaricomycetidae</taxon>
        <taxon>Agaricales</taxon>
        <taxon>Agaricineae</taxon>
        <taxon>Hymenogastraceae</taxon>
        <taxon>Gymnopilus</taxon>
    </lineage>
</organism>
<proteinExistence type="predicted"/>
<protein>
    <submittedName>
        <fullName evidence="2">Uncharacterized protein</fullName>
    </submittedName>
</protein>
<comment type="caution">
    <text evidence="2">The sequence shown here is derived from an EMBL/GenBank/DDBJ whole genome shotgun (WGS) entry which is preliminary data.</text>
</comment>
<evidence type="ECO:0000256" key="1">
    <source>
        <dbReference type="SAM" id="MobiDB-lite"/>
    </source>
</evidence>
<feature type="region of interest" description="Disordered" evidence="1">
    <location>
        <begin position="72"/>
        <end position="190"/>
    </location>
</feature>
<dbReference type="Proteomes" id="UP000284706">
    <property type="component" value="Unassembled WGS sequence"/>
</dbReference>
<dbReference type="AlphaFoldDB" id="A0A409YQB0"/>
<dbReference type="EMBL" id="NHYE01000514">
    <property type="protein sequence ID" value="PPR05179.1"/>
    <property type="molecule type" value="Genomic_DNA"/>
</dbReference>
<accession>A0A409YQB0</accession>
<evidence type="ECO:0000313" key="3">
    <source>
        <dbReference type="Proteomes" id="UP000284706"/>
    </source>
</evidence>
<keyword evidence="3" id="KW-1185">Reference proteome</keyword>
<feature type="compositionally biased region" description="Low complexity" evidence="1">
    <location>
        <begin position="74"/>
        <end position="89"/>
    </location>
</feature>
<dbReference type="InParanoid" id="A0A409YQB0"/>